<sequence>MVKLKAEQSPVGAQNLNIFLLITSALTAIGVFVCCIVLLYLVAYKLVPNSRLAKELRILDVLLFKKILNIFVNHKGERKQLLKSKCRMEMRYNSIQGAVEYSVIVEA</sequence>
<proteinExistence type="predicted"/>
<evidence type="ECO:0000256" key="1">
    <source>
        <dbReference type="SAM" id="Phobius"/>
    </source>
</evidence>
<protein>
    <submittedName>
        <fullName evidence="2">Uncharacterized protein</fullName>
    </submittedName>
</protein>
<keyword evidence="1" id="KW-0472">Membrane</keyword>
<dbReference type="Proteomes" id="UP000708208">
    <property type="component" value="Unassembled WGS sequence"/>
</dbReference>
<keyword evidence="1" id="KW-0812">Transmembrane</keyword>
<evidence type="ECO:0000313" key="3">
    <source>
        <dbReference type="Proteomes" id="UP000708208"/>
    </source>
</evidence>
<comment type="caution">
    <text evidence="2">The sequence shown here is derived from an EMBL/GenBank/DDBJ whole genome shotgun (WGS) entry which is preliminary data.</text>
</comment>
<gene>
    <name evidence="2" type="ORF">AFUS01_LOCUS167</name>
</gene>
<evidence type="ECO:0000313" key="2">
    <source>
        <dbReference type="EMBL" id="CAG7633010.1"/>
    </source>
</evidence>
<accession>A0A8J2NFV8</accession>
<name>A0A8J2NFV8_9HEXA</name>
<feature type="transmembrane region" description="Helical" evidence="1">
    <location>
        <begin position="18"/>
        <end position="42"/>
    </location>
</feature>
<organism evidence="2 3">
    <name type="scientific">Allacma fusca</name>
    <dbReference type="NCBI Taxonomy" id="39272"/>
    <lineage>
        <taxon>Eukaryota</taxon>
        <taxon>Metazoa</taxon>
        <taxon>Ecdysozoa</taxon>
        <taxon>Arthropoda</taxon>
        <taxon>Hexapoda</taxon>
        <taxon>Collembola</taxon>
        <taxon>Symphypleona</taxon>
        <taxon>Sminthuridae</taxon>
        <taxon>Allacma</taxon>
    </lineage>
</organism>
<reference evidence="2" key="1">
    <citation type="submission" date="2021-06" db="EMBL/GenBank/DDBJ databases">
        <authorList>
            <person name="Hodson N. C."/>
            <person name="Mongue J. A."/>
            <person name="Jaron S. K."/>
        </authorList>
    </citation>
    <scope>NUCLEOTIDE SEQUENCE</scope>
</reference>
<dbReference type="AlphaFoldDB" id="A0A8J2NFV8"/>
<keyword evidence="1" id="KW-1133">Transmembrane helix</keyword>
<keyword evidence="3" id="KW-1185">Reference proteome</keyword>
<dbReference type="EMBL" id="CAJVCH010000594">
    <property type="protein sequence ID" value="CAG7633010.1"/>
    <property type="molecule type" value="Genomic_DNA"/>
</dbReference>